<protein>
    <submittedName>
        <fullName evidence="2">Uncharacterized protein</fullName>
    </submittedName>
</protein>
<accession>A0A7W7KT31</accession>
<comment type="caution">
    <text evidence="2">The sequence shown here is derived from an EMBL/GenBank/DDBJ whole genome shotgun (WGS) entry which is preliminary data.</text>
</comment>
<feature type="transmembrane region" description="Helical" evidence="1">
    <location>
        <begin position="33"/>
        <end position="55"/>
    </location>
</feature>
<reference evidence="2 3" key="1">
    <citation type="submission" date="2020-08" db="EMBL/GenBank/DDBJ databases">
        <title>Functional genomics of gut bacteria from endangered species of beetles.</title>
        <authorList>
            <person name="Carlos-Shanley C."/>
        </authorList>
    </citation>
    <scope>NUCLEOTIDE SEQUENCE [LARGE SCALE GENOMIC DNA]</scope>
    <source>
        <strain evidence="2 3">S00179</strain>
    </source>
</reference>
<evidence type="ECO:0000313" key="2">
    <source>
        <dbReference type="EMBL" id="MBB4867828.1"/>
    </source>
</evidence>
<feature type="transmembrane region" description="Helical" evidence="1">
    <location>
        <begin position="61"/>
        <end position="80"/>
    </location>
</feature>
<organism evidence="2 3">
    <name type="scientific">Pseudomonas nitroreducens</name>
    <dbReference type="NCBI Taxonomy" id="46680"/>
    <lineage>
        <taxon>Bacteria</taxon>
        <taxon>Pseudomonadati</taxon>
        <taxon>Pseudomonadota</taxon>
        <taxon>Gammaproteobacteria</taxon>
        <taxon>Pseudomonadales</taxon>
        <taxon>Pseudomonadaceae</taxon>
        <taxon>Pseudomonas</taxon>
    </lineage>
</organism>
<gene>
    <name evidence="2" type="ORF">HNP46_006747</name>
</gene>
<proteinExistence type="predicted"/>
<sequence length="142" mass="16241">MARLHKQKLDALQDMADQAEVWRDGNWTPKGHLVFSGLKYFFLLSAVLWICFSSGPDWSGVPIAAGGTIVIAAGTAVWIFRRLRRNPPLQTWAQQLFSCMTRYQQLDQTAIQRFSTFQNGREISAGVILEWVSQEVRYIYEA</sequence>
<name>A0A7W7KT31_PSENT</name>
<dbReference type="AlphaFoldDB" id="A0A7W7KT31"/>
<evidence type="ECO:0000313" key="3">
    <source>
        <dbReference type="Proteomes" id="UP000566995"/>
    </source>
</evidence>
<evidence type="ECO:0000256" key="1">
    <source>
        <dbReference type="SAM" id="Phobius"/>
    </source>
</evidence>
<keyword evidence="1" id="KW-0472">Membrane</keyword>
<dbReference type="RefSeq" id="WP_184597756.1">
    <property type="nucleotide sequence ID" value="NZ_JACHLI010000049.1"/>
</dbReference>
<keyword evidence="1" id="KW-0812">Transmembrane</keyword>
<keyword evidence="1" id="KW-1133">Transmembrane helix</keyword>
<dbReference type="Proteomes" id="UP000566995">
    <property type="component" value="Unassembled WGS sequence"/>
</dbReference>
<dbReference type="EMBL" id="JACHLI010000049">
    <property type="protein sequence ID" value="MBB4867828.1"/>
    <property type="molecule type" value="Genomic_DNA"/>
</dbReference>